<keyword evidence="5" id="KW-1185">Reference proteome</keyword>
<dbReference type="SUPFAM" id="SSF63829">
    <property type="entry name" value="Calcium-dependent phosphotriesterase"/>
    <property type="match status" value="1"/>
</dbReference>
<dbReference type="Proteomes" id="UP001162741">
    <property type="component" value="Chromosome"/>
</dbReference>
<dbReference type="PANTHER" id="PTHR47572">
    <property type="entry name" value="LIPOPROTEIN-RELATED"/>
    <property type="match status" value="1"/>
</dbReference>
<accession>A0ABY6IYK6</accession>
<protein>
    <submittedName>
        <fullName evidence="4">SMP-30/gluconolactonase/LRE family protein</fullName>
    </submittedName>
</protein>
<dbReference type="Gene3D" id="2.120.10.30">
    <property type="entry name" value="TolB, C-terminal domain"/>
    <property type="match status" value="1"/>
</dbReference>
<dbReference type="EMBL" id="CP107006">
    <property type="protein sequence ID" value="UYQ92338.1"/>
    <property type="molecule type" value="Genomic_DNA"/>
</dbReference>
<evidence type="ECO:0000256" key="1">
    <source>
        <dbReference type="ARBA" id="ARBA00022801"/>
    </source>
</evidence>
<gene>
    <name evidence="4" type="ORF">MKQ68_19830</name>
</gene>
<feature type="chain" id="PRO_5047430133" evidence="2">
    <location>
        <begin position="22"/>
        <end position="297"/>
    </location>
</feature>
<name>A0ABY6IYK6_9BACT</name>
<evidence type="ECO:0000313" key="4">
    <source>
        <dbReference type="EMBL" id="UYQ92338.1"/>
    </source>
</evidence>
<dbReference type="Pfam" id="PF08450">
    <property type="entry name" value="SGL"/>
    <property type="match status" value="1"/>
</dbReference>
<dbReference type="InterPro" id="IPR013658">
    <property type="entry name" value="SGL"/>
</dbReference>
<feature type="signal peptide" evidence="2">
    <location>
        <begin position="1"/>
        <end position="21"/>
    </location>
</feature>
<dbReference type="InterPro" id="IPR051262">
    <property type="entry name" value="SMP-30/CGR1_Lactonase"/>
</dbReference>
<feature type="domain" description="SMP-30/Gluconolactonase/LRE-like region" evidence="3">
    <location>
        <begin position="43"/>
        <end position="283"/>
    </location>
</feature>
<dbReference type="PANTHER" id="PTHR47572:SF4">
    <property type="entry name" value="LACTONASE DRP35"/>
    <property type="match status" value="1"/>
</dbReference>
<organism evidence="4 5">
    <name type="scientific">Chitinophaga horti</name>
    <dbReference type="NCBI Taxonomy" id="2920382"/>
    <lineage>
        <taxon>Bacteria</taxon>
        <taxon>Pseudomonadati</taxon>
        <taxon>Bacteroidota</taxon>
        <taxon>Chitinophagia</taxon>
        <taxon>Chitinophagales</taxon>
        <taxon>Chitinophagaceae</taxon>
        <taxon>Chitinophaga</taxon>
    </lineage>
</organism>
<dbReference type="RefSeq" id="WP_244842567.1">
    <property type="nucleotide sequence ID" value="NZ_CP107006.1"/>
</dbReference>
<sequence length="297" mass="32952">MSQFHVCCLLLILGWTGRLSAQDTTSLVAPGAVLQKVSSRFKFTEGPAVNRKGEVFFTDQPNDQIWKYGTDGQLSLFMEKTGRANGLYFDKKGNLVSCSDEHNELWSITPGKKVTVLMSDYAGKKHNGPNDLWIDASGGIYFSDPYYQRDYWTRKSPELGAQMVYYLPKGQKQAIPLDTLQQPNGLVGTPDGKWLYVSDIRAGKIYRYRIAGKGKLADKTLFASNSTDGMTLDKAGNLYLAGNGVTVFNRDGQKLMNIPVPSRWVGNVCFGGKKRDILVITASESLYTLKMTARGVE</sequence>
<evidence type="ECO:0000259" key="3">
    <source>
        <dbReference type="Pfam" id="PF08450"/>
    </source>
</evidence>
<reference evidence="4" key="1">
    <citation type="submission" date="2022-10" db="EMBL/GenBank/DDBJ databases">
        <title>Chitinophaga sp. nov., isolated from soil.</title>
        <authorList>
            <person name="Jeon C.O."/>
        </authorList>
    </citation>
    <scope>NUCLEOTIDE SEQUENCE</scope>
    <source>
        <strain evidence="4">R8</strain>
    </source>
</reference>
<keyword evidence="1" id="KW-0378">Hydrolase</keyword>
<proteinExistence type="predicted"/>
<keyword evidence="2" id="KW-0732">Signal</keyword>
<dbReference type="InterPro" id="IPR011042">
    <property type="entry name" value="6-blade_b-propeller_TolB-like"/>
</dbReference>
<evidence type="ECO:0000256" key="2">
    <source>
        <dbReference type="SAM" id="SignalP"/>
    </source>
</evidence>
<evidence type="ECO:0000313" key="5">
    <source>
        <dbReference type="Proteomes" id="UP001162741"/>
    </source>
</evidence>